<evidence type="ECO:0000313" key="2">
    <source>
        <dbReference type="EMBL" id="TWT67117.1"/>
    </source>
</evidence>
<evidence type="ECO:0000256" key="1">
    <source>
        <dbReference type="SAM" id="SignalP"/>
    </source>
</evidence>
<sequence precursor="true">MPKVRFLFTAIVTAALFTPSLLESAVSTSRNSGIQLEFLEKIGGWNDKRCFNDTEDACPVQNQALAQGDPCTKVGNVKAKCILNTLWNENCYPAVEQHCQWHMPDICPGSVYECKGDLASPTGASWQLDHAGGCGARSDCS</sequence>
<evidence type="ECO:0000313" key="3">
    <source>
        <dbReference type="Proteomes" id="UP000318053"/>
    </source>
</evidence>
<gene>
    <name evidence="2" type="ORF">CA85_19630</name>
</gene>
<feature type="signal peptide" evidence="1">
    <location>
        <begin position="1"/>
        <end position="25"/>
    </location>
</feature>
<keyword evidence="3" id="KW-1185">Reference proteome</keyword>
<dbReference type="EMBL" id="SJPK01000004">
    <property type="protein sequence ID" value="TWT67117.1"/>
    <property type="molecule type" value="Genomic_DNA"/>
</dbReference>
<proteinExistence type="predicted"/>
<accession>A0A5C5XV08</accession>
<dbReference type="Proteomes" id="UP000318053">
    <property type="component" value="Unassembled WGS sequence"/>
</dbReference>
<reference evidence="2 3" key="1">
    <citation type="submission" date="2019-02" db="EMBL/GenBank/DDBJ databases">
        <title>Deep-cultivation of Planctomycetes and their phenomic and genomic characterization uncovers novel biology.</title>
        <authorList>
            <person name="Wiegand S."/>
            <person name="Jogler M."/>
            <person name="Boedeker C."/>
            <person name="Pinto D."/>
            <person name="Vollmers J."/>
            <person name="Rivas-Marin E."/>
            <person name="Kohn T."/>
            <person name="Peeters S.H."/>
            <person name="Heuer A."/>
            <person name="Rast P."/>
            <person name="Oberbeckmann S."/>
            <person name="Bunk B."/>
            <person name="Jeske O."/>
            <person name="Meyerdierks A."/>
            <person name="Storesund J.E."/>
            <person name="Kallscheuer N."/>
            <person name="Luecker S."/>
            <person name="Lage O.M."/>
            <person name="Pohl T."/>
            <person name="Merkel B.J."/>
            <person name="Hornburger P."/>
            <person name="Mueller R.-W."/>
            <person name="Bruemmer F."/>
            <person name="Labrenz M."/>
            <person name="Spormann A.M."/>
            <person name="Op Den Camp H."/>
            <person name="Overmann J."/>
            <person name="Amann R."/>
            <person name="Jetten M.S.M."/>
            <person name="Mascher T."/>
            <person name="Medema M.H."/>
            <person name="Devos D.P."/>
            <person name="Kaster A.-K."/>
            <person name="Ovreas L."/>
            <person name="Rohde M."/>
            <person name="Galperin M.Y."/>
            <person name="Jogler C."/>
        </authorList>
    </citation>
    <scope>NUCLEOTIDE SEQUENCE [LARGE SCALE GENOMIC DNA]</scope>
    <source>
        <strain evidence="2 3">CA85</strain>
    </source>
</reference>
<keyword evidence="1" id="KW-0732">Signal</keyword>
<name>A0A5C5XV08_9BACT</name>
<comment type="caution">
    <text evidence="2">The sequence shown here is derived from an EMBL/GenBank/DDBJ whole genome shotgun (WGS) entry which is preliminary data.</text>
</comment>
<organism evidence="2 3">
    <name type="scientific">Allorhodopirellula solitaria</name>
    <dbReference type="NCBI Taxonomy" id="2527987"/>
    <lineage>
        <taxon>Bacteria</taxon>
        <taxon>Pseudomonadati</taxon>
        <taxon>Planctomycetota</taxon>
        <taxon>Planctomycetia</taxon>
        <taxon>Pirellulales</taxon>
        <taxon>Pirellulaceae</taxon>
        <taxon>Allorhodopirellula</taxon>
    </lineage>
</organism>
<feature type="chain" id="PRO_5023000563" evidence="1">
    <location>
        <begin position="26"/>
        <end position="141"/>
    </location>
</feature>
<dbReference type="AlphaFoldDB" id="A0A5C5XV08"/>
<protein>
    <submittedName>
        <fullName evidence="2">Uncharacterized protein</fullName>
    </submittedName>
</protein>